<comment type="caution">
    <text evidence="14">The sequence shown here is derived from an EMBL/GenBank/DDBJ whole genome shotgun (WGS) entry which is preliminary data.</text>
</comment>
<dbReference type="EMBL" id="QVQW01000028">
    <property type="protein sequence ID" value="RKU44708.1"/>
    <property type="molecule type" value="Genomic_DNA"/>
</dbReference>
<dbReference type="GO" id="GO:0005524">
    <property type="term" value="F:ATP binding"/>
    <property type="evidence" value="ECO:0007669"/>
    <property type="project" value="UniProtKB-KW"/>
</dbReference>
<dbReference type="PROSITE" id="PS00690">
    <property type="entry name" value="DEAH_ATP_HELICASE"/>
    <property type="match status" value="1"/>
</dbReference>
<evidence type="ECO:0000259" key="12">
    <source>
        <dbReference type="PROSITE" id="PS51194"/>
    </source>
</evidence>
<feature type="compositionally biased region" description="Acidic residues" evidence="9">
    <location>
        <begin position="15"/>
        <end position="25"/>
    </location>
</feature>
<evidence type="ECO:0000256" key="4">
    <source>
        <dbReference type="ARBA" id="ARBA00022801"/>
    </source>
</evidence>
<dbReference type="Gene3D" id="3.30.160.380">
    <property type="entry name" value="Dicer dimerisation domain"/>
    <property type="match status" value="1"/>
</dbReference>
<dbReference type="Pfam" id="PF00270">
    <property type="entry name" value="DEAD"/>
    <property type="match status" value="1"/>
</dbReference>
<dbReference type="CDD" id="cd00593">
    <property type="entry name" value="RIBOc"/>
    <property type="match status" value="2"/>
</dbReference>
<dbReference type="GO" id="GO:0005634">
    <property type="term" value="C:nucleus"/>
    <property type="evidence" value="ECO:0007669"/>
    <property type="project" value="TreeGrafter"/>
</dbReference>
<evidence type="ECO:0000256" key="9">
    <source>
        <dbReference type="SAM" id="MobiDB-lite"/>
    </source>
</evidence>
<dbReference type="InterPro" id="IPR011545">
    <property type="entry name" value="DEAD/DEAH_box_helicase_dom"/>
</dbReference>
<dbReference type="SMART" id="SM00487">
    <property type="entry name" value="DEXDc"/>
    <property type="match status" value="1"/>
</dbReference>
<sequence>MDVTYPDDLTSESGSEPDLELEDDLSPTSTPPTDVEDEHSEDDSTLSSILPRPPTPATMTARAYQMEMLEQSLKRNIIVTMDTGSGKTQVAILRIQAEVERSEKLIWFLAPTVALVDQQLEQIQEQIPSIICKRLCGPDNVDTWSTQAIWDAFLENVGLVVSTPEVLLRACQHGFVKIPSLSLLVIDEAHNCTKKAPGRRLMLEFYRPAKEKGAAVPHILGLTASPVASSNPLDLEALEDTLDARCLSPKRHREELMRYVNLPRMSIVSYGPPLVLNKEDATRAMVSLFRARDGMDMLRDPTILALKADKSERGRAKLREAFMKRDTFAQQKMQSFCHAARELSRQLGPWAADYYIHRVITGFETTFFKPGKALGENEFDMESQYDAEVRYIGDIFRQIQCPAPSPVSFPLSRKLDKLVEILASSEDELRGIVFATERTTVAVLGHILRMHPLLHGRFKVGTMVGTSSYSSKKQDILELSHGDANETLMAFRSGKLNLLVATSVLEEGIDVPACNMVICFDRPVTLKVFIQRRGRARMRESRLVLLLDNESHNEAHEWLEMERQMKAKYEDDQRQLRALQAYEDEEHPDYPVLEVKDEDGDLLARLTIEDAKGHLDHFCATLSSARFVDYSPFYIVRMMGPETDPKSPRALFKATVQLPVSLPFELRQFDSLHIWKSERNAFRDAAFQAYSALYRAGLVNDHLLPLKESDILKDTKARTSFTMCRERFDPWPSVALGWESPKELYGCTLTFAGPGDTDQVSFELVLPVPIPNMSQQTVHWDLHTAYTMTTGGASQVHYPVFHASNDVQKLISMAFGHRGERYAVTEKRHIVWLASRNHQLSMHDIARADLNHHQFPDLLQGRYLVRDAQNHNHPYYFEEFLPSRPPDELVRKHNKRLEDYPRNVPYVAVTDWSKKAGYFLRPKPQPQQVERASSRPYHRIIPAEFIKVDAIPAIYARFGLMYPALLHALDLHFVAHDLWQNRLAALELSDMSMVTTAICSRAARMAVNYERVEFLGDCILKLCASSNCLAHHPDWPEGYLTAMKQAYVDNARLAQAAINFGLDRYIITESMSLVHWRPKYVEDYLQPSDSITATRKMATKTLADVVESLIGVSYLDGGLPKALQCIELFMPMKHDKKWQSIEQAREKLYDSTPTNLSVPPSWNHLETLLGHTFRNNALLVECMTHASYNLPGTFATLERLEFFGDSIVEYLVVRRLYAVTNPKPLDNWQMHLIRTALVNGDFLGFLVMEAGTTITRNDILSENNKVSVQTEHEEMPLWRYMRYHSADLGIIMKTTERRYHALRDQVRTAMRTANRYPWALLARLQLQKLYSDLFEAVLGAIYVDSGSFDECDRFLERIGLMGCLERILAEGVNCLHPKEELGQLAVDKGVEYRVEVEKGDEEKEAGEEGGLGGGSLKCTVLIGDVVAGEVTGGVSREEVKTRAAERVVKSYDENGGKWWW</sequence>
<dbReference type="Gene3D" id="1.10.1520.10">
    <property type="entry name" value="Ribonuclease III domain"/>
    <property type="match status" value="2"/>
</dbReference>
<dbReference type="OrthoDB" id="416741at2759"/>
<feature type="domain" description="RNase III" evidence="10">
    <location>
        <begin position="1162"/>
        <end position="1346"/>
    </location>
</feature>
<evidence type="ECO:0000256" key="6">
    <source>
        <dbReference type="ARBA" id="ARBA00022840"/>
    </source>
</evidence>
<proteinExistence type="inferred from homology"/>
<dbReference type="SMART" id="SM00490">
    <property type="entry name" value="HELICc"/>
    <property type="match status" value="1"/>
</dbReference>
<dbReference type="GO" id="GO:0003723">
    <property type="term" value="F:RNA binding"/>
    <property type="evidence" value="ECO:0007669"/>
    <property type="project" value="UniProtKB-UniRule"/>
</dbReference>
<dbReference type="PANTHER" id="PTHR14950:SF37">
    <property type="entry name" value="ENDORIBONUCLEASE DICER"/>
    <property type="match status" value="1"/>
</dbReference>
<dbReference type="GO" id="GO:0030422">
    <property type="term" value="P:siRNA processing"/>
    <property type="evidence" value="ECO:0007669"/>
    <property type="project" value="TreeGrafter"/>
</dbReference>
<evidence type="ECO:0000259" key="10">
    <source>
        <dbReference type="PROSITE" id="PS50142"/>
    </source>
</evidence>
<dbReference type="InterPro" id="IPR001650">
    <property type="entry name" value="Helicase_C-like"/>
</dbReference>
<dbReference type="InterPro" id="IPR014001">
    <property type="entry name" value="Helicase_ATP-bd"/>
</dbReference>
<dbReference type="Pfam" id="PF03368">
    <property type="entry name" value="Dicer_dimer"/>
    <property type="match status" value="1"/>
</dbReference>
<dbReference type="InterPro" id="IPR038248">
    <property type="entry name" value="Dicer_dimer_sf"/>
</dbReference>
<keyword evidence="7" id="KW-0051">Antiviral defense</keyword>
<evidence type="ECO:0000313" key="15">
    <source>
        <dbReference type="Proteomes" id="UP000275385"/>
    </source>
</evidence>
<dbReference type="SUPFAM" id="SSF52540">
    <property type="entry name" value="P-loop containing nucleoside triphosphate hydrolases"/>
    <property type="match status" value="1"/>
</dbReference>
<keyword evidence="1" id="KW-0930">Antiviral protein</keyword>
<dbReference type="PANTHER" id="PTHR14950">
    <property type="entry name" value="DICER-RELATED"/>
    <property type="match status" value="1"/>
</dbReference>
<gene>
    <name evidence="14" type="primary">DCL2</name>
    <name evidence="14" type="ORF">DL546_006565</name>
</gene>
<evidence type="ECO:0000259" key="13">
    <source>
        <dbReference type="PROSITE" id="PS51327"/>
    </source>
</evidence>
<dbReference type="PROSITE" id="PS51327">
    <property type="entry name" value="DICER_DSRBF"/>
    <property type="match status" value="1"/>
</dbReference>
<dbReference type="GO" id="GO:0004525">
    <property type="term" value="F:ribonuclease III activity"/>
    <property type="evidence" value="ECO:0007669"/>
    <property type="project" value="InterPro"/>
</dbReference>
<feature type="domain" description="Dicer dsRNA-binding fold" evidence="13">
    <location>
        <begin position="611"/>
        <end position="713"/>
    </location>
</feature>
<evidence type="ECO:0000256" key="8">
    <source>
        <dbReference type="PROSITE-ProRule" id="PRU00657"/>
    </source>
</evidence>
<feature type="domain" description="RNase III" evidence="10">
    <location>
        <begin position="986"/>
        <end position="1118"/>
    </location>
</feature>
<dbReference type="Gene3D" id="3.40.50.300">
    <property type="entry name" value="P-loop containing nucleotide triphosphate hydrolases"/>
    <property type="match status" value="2"/>
</dbReference>
<evidence type="ECO:0000256" key="3">
    <source>
        <dbReference type="ARBA" id="ARBA00022741"/>
    </source>
</evidence>
<name>A0A420Y9Y2_9PEZI</name>
<dbReference type="GO" id="GO:0004386">
    <property type="term" value="F:helicase activity"/>
    <property type="evidence" value="ECO:0007669"/>
    <property type="project" value="UniProtKB-KW"/>
</dbReference>
<feature type="domain" description="Helicase ATP-binding" evidence="11">
    <location>
        <begin position="68"/>
        <end position="244"/>
    </location>
</feature>
<protein>
    <submittedName>
        <fullName evidence="14">Dicer-like protein 2</fullName>
    </submittedName>
</protein>
<evidence type="ECO:0000256" key="5">
    <source>
        <dbReference type="ARBA" id="ARBA00022806"/>
    </source>
</evidence>
<dbReference type="SMART" id="SM00535">
    <property type="entry name" value="RIBOc"/>
    <property type="match status" value="2"/>
</dbReference>
<evidence type="ECO:0000256" key="2">
    <source>
        <dbReference type="ARBA" id="ARBA00022737"/>
    </source>
</evidence>
<reference evidence="14 15" key="1">
    <citation type="submission" date="2018-08" db="EMBL/GenBank/DDBJ databases">
        <title>Draft genome of the lignicolous fungus Coniochaeta pulveracea.</title>
        <authorList>
            <person name="Borstlap C.J."/>
            <person name="De Witt R.N."/>
            <person name="Botha A."/>
            <person name="Volschenk H."/>
        </authorList>
    </citation>
    <scope>NUCLEOTIDE SEQUENCE [LARGE SCALE GENOMIC DNA]</scope>
    <source>
        <strain evidence="14 15">CAB683</strain>
    </source>
</reference>
<dbReference type="InterPro" id="IPR027417">
    <property type="entry name" value="P-loop_NTPase"/>
</dbReference>
<keyword evidence="15" id="KW-1185">Reference proteome</keyword>
<dbReference type="InterPro" id="IPR000999">
    <property type="entry name" value="RNase_III_dom"/>
</dbReference>
<feature type="region of interest" description="Disordered" evidence="9">
    <location>
        <begin position="1"/>
        <end position="57"/>
    </location>
</feature>
<dbReference type="InterPro" id="IPR036389">
    <property type="entry name" value="RNase_III_sf"/>
</dbReference>
<keyword evidence="8" id="KW-0694">RNA-binding</keyword>
<dbReference type="SUPFAM" id="SSF69065">
    <property type="entry name" value="RNase III domain-like"/>
    <property type="match status" value="2"/>
</dbReference>
<keyword evidence="2" id="KW-0677">Repeat</keyword>
<dbReference type="GO" id="GO:0005737">
    <property type="term" value="C:cytoplasm"/>
    <property type="evidence" value="ECO:0007669"/>
    <property type="project" value="TreeGrafter"/>
</dbReference>
<dbReference type="Pfam" id="PF00271">
    <property type="entry name" value="Helicase_C"/>
    <property type="match status" value="1"/>
</dbReference>
<keyword evidence="5" id="KW-0347">Helicase</keyword>
<feature type="domain" description="Helicase C-terminal" evidence="12">
    <location>
        <begin position="414"/>
        <end position="587"/>
    </location>
</feature>
<dbReference type="GO" id="GO:0050688">
    <property type="term" value="P:regulation of defense response to virus"/>
    <property type="evidence" value="ECO:0007669"/>
    <property type="project" value="UniProtKB-KW"/>
</dbReference>
<evidence type="ECO:0000313" key="14">
    <source>
        <dbReference type="EMBL" id="RKU44708.1"/>
    </source>
</evidence>
<evidence type="ECO:0000256" key="7">
    <source>
        <dbReference type="ARBA" id="ARBA00023118"/>
    </source>
</evidence>
<dbReference type="PROSITE" id="PS51194">
    <property type="entry name" value="HELICASE_CTER"/>
    <property type="match status" value="1"/>
</dbReference>
<dbReference type="InterPro" id="IPR005034">
    <property type="entry name" value="Dicer_dimerisation"/>
</dbReference>
<evidence type="ECO:0000256" key="1">
    <source>
        <dbReference type="ARBA" id="ARBA00022721"/>
    </source>
</evidence>
<dbReference type="Proteomes" id="UP000275385">
    <property type="component" value="Unassembled WGS sequence"/>
</dbReference>
<accession>A0A420Y9Y2</accession>
<dbReference type="GO" id="GO:0051607">
    <property type="term" value="P:defense response to virus"/>
    <property type="evidence" value="ECO:0007669"/>
    <property type="project" value="UniProtKB-KW"/>
</dbReference>
<evidence type="ECO:0000259" key="11">
    <source>
        <dbReference type="PROSITE" id="PS51192"/>
    </source>
</evidence>
<keyword evidence="3" id="KW-0547">Nucleotide-binding</keyword>
<dbReference type="PROSITE" id="PS50142">
    <property type="entry name" value="RNASE_3_2"/>
    <property type="match status" value="2"/>
</dbReference>
<dbReference type="STRING" id="177199.A0A420Y9Y2"/>
<comment type="similarity">
    <text evidence="8">Belongs to the helicase family. Dicer subfamily.</text>
</comment>
<dbReference type="PROSITE" id="PS51192">
    <property type="entry name" value="HELICASE_ATP_BIND_1"/>
    <property type="match status" value="1"/>
</dbReference>
<feature type="compositionally biased region" description="Acidic residues" evidence="9">
    <location>
        <begin position="34"/>
        <end position="44"/>
    </location>
</feature>
<keyword evidence="4" id="KW-0378">Hydrolase</keyword>
<keyword evidence="6" id="KW-0067">ATP-binding</keyword>
<organism evidence="14 15">
    <name type="scientific">Coniochaeta pulveracea</name>
    <dbReference type="NCBI Taxonomy" id="177199"/>
    <lineage>
        <taxon>Eukaryota</taxon>
        <taxon>Fungi</taxon>
        <taxon>Dikarya</taxon>
        <taxon>Ascomycota</taxon>
        <taxon>Pezizomycotina</taxon>
        <taxon>Sordariomycetes</taxon>
        <taxon>Sordariomycetidae</taxon>
        <taxon>Coniochaetales</taxon>
        <taxon>Coniochaetaceae</taxon>
        <taxon>Coniochaeta</taxon>
    </lineage>
</organism>
<dbReference type="InterPro" id="IPR002464">
    <property type="entry name" value="DNA/RNA_helicase_DEAH_CS"/>
</dbReference>
<dbReference type="Pfam" id="PF00636">
    <property type="entry name" value="Ribonuclease_3"/>
    <property type="match status" value="2"/>
</dbReference>